<dbReference type="EMBL" id="QPFP01000071">
    <property type="protein sequence ID" value="TEB24000.1"/>
    <property type="molecule type" value="Genomic_DNA"/>
</dbReference>
<dbReference type="Proteomes" id="UP000298030">
    <property type="component" value="Unassembled WGS sequence"/>
</dbReference>
<accession>A0A4Y7SQ51</accession>
<reference evidence="1 2" key="1">
    <citation type="journal article" date="2019" name="Nat. Ecol. Evol.">
        <title>Megaphylogeny resolves global patterns of mushroom evolution.</title>
        <authorList>
            <person name="Varga T."/>
            <person name="Krizsan K."/>
            <person name="Foldi C."/>
            <person name="Dima B."/>
            <person name="Sanchez-Garcia M."/>
            <person name="Sanchez-Ramirez S."/>
            <person name="Szollosi G.J."/>
            <person name="Szarkandi J.G."/>
            <person name="Papp V."/>
            <person name="Albert L."/>
            <person name="Andreopoulos W."/>
            <person name="Angelini C."/>
            <person name="Antonin V."/>
            <person name="Barry K.W."/>
            <person name="Bougher N.L."/>
            <person name="Buchanan P."/>
            <person name="Buyck B."/>
            <person name="Bense V."/>
            <person name="Catcheside P."/>
            <person name="Chovatia M."/>
            <person name="Cooper J."/>
            <person name="Damon W."/>
            <person name="Desjardin D."/>
            <person name="Finy P."/>
            <person name="Geml J."/>
            <person name="Haridas S."/>
            <person name="Hughes K."/>
            <person name="Justo A."/>
            <person name="Karasinski D."/>
            <person name="Kautmanova I."/>
            <person name="Kiss B."/>
            <person name="Kocsube S."/>
            <person name="Kotiranta H."/>
            <person name="LaButti K.M."/>
            <person name="Lechner B.E."/>
            <person name="Liimatainen K."/>
            <person name="Lipzen A."/>
            <person name="Lukacs Z."/>
            <person name="Mihaltcheva S."/>
            <person name="Morgado L.N."/>
            <person name="Niskanen T."/>
            <person name="Noordeloos M.E."/>
            <person name="Ohm R.A."/>
            <person name="Ortiz-Santana B."/>
            <person name="Ovrebo C."/>
            <person name="Racz N."/>
            <person name="Riley R."/>
            <person name="Savchenko A."/>
            <person name="Shiryaev A."/>
            <person name="Soop K."/>
            <person name="Spirin V."/>
            <person name="Szebenyi C."/>
            <person name="Tomsovsky M."/>
            <person name="Tulloss R.E."/>
            <person name="Uehling J."/>
            <person name="Grigoriev I.V."/>
            <person name="Vagvolgyi C."/>
            <person name="Papp T."/>
            <person name="Martin F.M."/>
            <person name="Miettinen O."/>
            <person name="Hibbett D.S."/>
            <person name="Nagy L.G."/>
        </authorList>
    </citation>
    <scope>NUCLEOTIDE SEQUENCE [LARGE SCALE GENOMIC DNA]</scope>
    <source>
        <strain evidence="1 2">FP101781</strain>
    </source>
</reference>
<name>A0A4Y7SQ51_COPMI</name>
<evidence type="ECO:0000313" key="2">
    <source>
        <dbReference type="Proteomes" id="UP000298030"/>
    </source>
</evidence>
<gene>
    <name evidence="1" type="ORF">FA13DRAFT_1714929</name>
</gene>
<protein>
    <submittedName>
        <fullName evidence="1">Uncharacterized protein</fullName>
    </submittedName>
</protein>
<keyword evidence="2" id="KW-1185">Reference proteome</keyword>
<evidence type="ECO:0000313" key="1">
    <source>
        <dbReference type="EMBL" id="TEB24000.1"/>
    </source>
</evidence>
<organism evidence="1 2">
    <name type="scientific">Coprinellus micaceus</name>
    <name type="common">Glistening ink-cap mushroom</name>
    <name type="synonym">Coprinus micaceus</name>
    <dbReference type="NCBI Taxonomy" id="71717"/>
    <lineage>
        <taxon>Eukaryota</taxon>
        <taxon>Fungi</taxon>
        <taxon>Dikarya</taxon>
        <taxon>Basidiomycota</taxon>
        <taxon>Agaricomycotina</taxon>
        <taxon>Agaricomycetes</taxon>
        <taxon>Agaricomycetidae</taxon>
        <taxon>Agaricales</taxon>
        <taxon>Agaricineae</taxon>
        <taxon>Psathyrellaceae</taxon>
        <taxon>Coprinellus</taxon>
    </lineage>
</organism>
<sequence length="167" mass="18728">MSEPKTRNMDSIPYMPSKYQDRALPHYDVHTQHAAMQNPVLGGSVYLNIVVYGAENMNWAETPLAPSSQERAAVPRSLARAPHGPEFFKLVGDFQDEHQELNKIIGRAHSLSVSLDAKAKRVDEIEGEWEASDNFRYLADAYLPTLTIVRRCAPKITVHVVQRAAMA</sequence>
<proteinExistence type="predicted"/>
<comment type="caution">
    <text evidence="1">The sequence shown here is derived from an EMBL/GenBank/DDBJ whole genome shotgun (WGS) entry which is preliminary data.</text>
</comment>
<dbReference type="AlphaFoldDB" id="A0A4Y7SQ51"/>